<proteinExistence type="predicted"/>
<dbReference type="EMBL" id="CP036264">
    <property type="protein sequence ID" value="QEG01275.1"/>
    <property type="molecule type" value="Genomic_DNA"/>
</dbReference>
<gene>
    <name evidence="2" type="ORF">Mal15_53510</name>
</gene>
<dbReference type="KEGG" id="smam:Mal15_53510"/>
<dbReference type="Proteomes" id="UP000321353">
    <property type="component" value="Chromosome"/>
</dbReference>
<feature type="region of interest" description="Disordered" evidence="1">
    <location>
        <begin position="1"/>
        <end position="26"/>
    </location>
</feature>
<organism evidence="2 3">
    <name type="scientific">Stieleria maiorica</name>
    <dbReference type="NCBI Taxonomy" id="2795974"/>
    <lineage>
        <taxon>Bacteria</taxon>
        <taxon>Pseudomonadati</taxon>
        <taxon>Planctomycetota</taxon>
        <taxon>Planctomycetia</taxon>
        <taxon>Pirellulales</taxon>
        <taxon>Pirellulaceae</taxon>
        <taxon>Stieleria</taxon>
    </lineage>
</organism>
<evidence type="ECO:0000313" key="3">
    <source>
        <dbReference type="Proteomes" id="UP000321353"/>
    </source>
</evidence>
<protein>
    <submittedName>
        <fullName evidence="2">Uncharacterized protein</fullName>
    </submittedName>
</protein>
<sequence length="111" mass="12322">MFAFEPRSNNHHPSGQNRRKRKKCPSARFYRIDQSTSHARGAVRSQKTGRIALESEAADLGHLAGLGRNHHFSRKRSEAGAIRLMSYEISRMARAYGHGGVCVLVGPYACA</sequence>
<name>A0A5B9MNN3_9BACT</name>
<keyword evidence="3" id="KW-1185">Reference proteome</keyword>
<dbReference type="AlphaFoldDB" id="A0A5B9MNN3"/>
<evidence type="ECO:0000313" key="2">
    <source>
        <dbReference type="EMBL" id="QEG01275.1"/>
    </source>
</evidence>
<evidence type="ECO:0000256" key="1">
    <source>
        <dbReference type="SAM" id="MobiDB-lite"/>
    </source>
</evidence>
<reference evidence="2 3" key="1">
    <citation type="submission" date="2019-02" db="EMBL/GenBank/DDBJ databases">
        <title>Planctomycetal bacteria perform biofilm scaping via a novel small molecule.</title>
        <authorList>
            <person name="Jeske O."/>
            <person name="Boedeker C."/>
            <person name="Wiegand S."/>
            <person name="Breitling P."/>
            <person name="Kallscheuer N."/>
            <person name="Jogler M."/>
            <person name="Rohde M."/>
            <person name="Petersen J."/>
            <person name="Medema M.H."/>
            <person name="Surup F."/>
            <person name="Jogler C."/>
        </authorList>
    </citation>
    <scope>NUCLEOTIDE SEQUENCE [LARGE SCALE GENOMIC DNA]</scope>
    <source>
        <strain evidence="2 3">Mal15</strain>
    </source>
</reference>
<accession>A0A5B9MNN3</accession>